<accession>X1M6S3</accession>
<proteinExistence type="predicted"/>
<organism evidence="1">
    <name type="scientific">marine sediment metagenome</name>
    <dbReference type="NCBI Taxonomy" id="412755"/>
    <lineage>
        <taxon>unclassified sequences</taxon>
        <taxon>metagenomes</taxon>
        <taxon>ecological metagenomes</taxon>
    </lineage>
</organism>
<name>X1M6S3_9ZZZZ</name>
<dbReference type="AlphaFoldDB" id="X1M6S3"/>
<gene>
    <name evidence="1" type="ORF">S06H3_37923</name>
</gene>
<protein>
    <submittedName>
        <fullName evidence="1">Uncharacterized protein</fullName>
    </submittedName>
</protein>
<sequence length="57" mass="6536">MKKINIKIKCKNCDWEGQAVVGKKGYPIDSYKCPECGQDLKRGEGSYEYFSEKAELK</sequence>
<comment type="caution">
    <text evidence="1">The sequence shown here is derived from an EMBL/GenBank/DDBJ whole genome shotgun (WGS) entry which is preliminary data.</text>
</comment>
<dbReference type="EMBL" id="BARV01023079">
    <property type="protein sequence ID" value="GAI27332.1"/>
    <property type="molecule type" value="Genomic_DNA"/>
</dbReference>
<evidence type="ECO:0000313" key="1">
    <source>
        <dbReference type="EMBL" id="GAI27332.1"/>
    </source>
</evidence>
<reference evidence="1" key="1">
    <citation type="journal article" date="2014" name="Front. Microbiol.">
        <title>High frequency of phylogenetically diverse reductive dehalogenase-homologous genes in deep subseafloor sedimentary metagenomes.</title>
        <authorList>
            <person name="Kawai M."/>
            <person name="Futagami T."/>
            <person name="Toyoda A."/>
            <person name="Takaki Y."/>
            <person name="Nishi S."/>
            <person name="Hori S."/>
            <person name="Arai W."/>
            <person name="Tsubouchi T."/>
            <person name="Morono Y."/>
            <person name="Uchiyama I."/>
            <person name="Ito T."/>
            <person name="Fujiyama A."/>
            <person name="Inagaki F."/>
            <person name="Takami H."/>
        </authorList>
    </citation>
    <scope>NUCLEOTIDE SEQUENCE</scope>
    <source>
        <strain evidence="1">Expedition CK06-06</strain>
    </source>
</reference>